<dbReference type="Proteomes" id="UP000037460">
    <property type="component" value="Unassembled WGS sequence"/>
</dbReference>
<keyword evidence="2" id="KW-1185">Reference proteome</keyword>
<evidence type="ECO:0000313" key="2">
    <source>
        <dbReference type="Proteomes" id="UP000037460"/>
    </source>
</evidence>
<gene>
    <name evidence="1" type="ORF">Ctob_003108</name>
</gene>
<name>A0A0M0JDH0_9EUKA</name>
<comment type="caution">
    <text evidence="1">The sequence shown here is derived from an EMBL/GenBank/DDBJ whole genome shotgun (WGS) entry which is preliminary data.</text>
</comment>
<sequence length="170" mass="17894">MPPLDPLALCVAQAPVYSETSDATIQMPSDAAGWAVAEMKRLLTSRRMRERDAVQAACRRASAMKMAAGALASLASSSDGMPASLVKYVAELTTTDVPIDSGIISRCRKWLATNKDEMMKCKTPLAMIASAAPIVDASINNKAKALDPTLTDACHAALQLMKVAKATAVA</sequence>
<feature type="non-terminal residue" evidence="1">
    <location>
        <position position="170"/>
    </location>
</feature>
<dbReference type="AlphaFoldDB" id="A0A0M0JDH0"/>
<evidence type="ECO:0000313" key="1">
    <source>
        <dbReference type="EMBL" id="KOO24278.1"/>
    </source>
</evidence>
<organism evidence="1 2">
    <name type="scientific">Chrysochromulina tobinii</name>
    <dbReference type="NCBI Taxonomy" id="1460289"/>
    <lineage>
        <taxon>Eukaryota</taxon>
        <taxon>Haptista</taxon>
        <taxon>Haptophyta</taxon>
        <taxon>Prymnesiophyceae</taxon>
        <taxon>Prymnesiales</taxon>
        <taxon>Chrysochromulinaceae</taxon>
        <taxon>Chrysochromulina</taxon>
    </lineage>
</organism>
<proteinExistence type="predicted"/>
<protein>
    <submittedName>
        <fullName evidence="1">Uncharacterized protein</fullName>
    </submittedName>
</protein>
<reference evidence="2" key="1">
    <citation type="journal article" date="2015" name="PLoS Genet.">
        <title>Genome Sequence and Transcriptome Analyses of Chrysochromulina tobin: Metabolic Tools for Enhanced Algal Fitness in the Prominent Order Prymnesiales (Haptophyceae).</title>
        <authorList>
            <person name="Hovde B.T."/>
            <person name="Deodato C.R."/>
            <person name="Hunsperger H.M."/>
            <person name="Ryken S.A."/>
            <person name="Yost W."/>
            <person name="Jha R.K."/>
            <person name="Patterson J."/>
            <person name="Monnat R.J. Jr."/>
            <person name="Barlow S.B."/>
            <person name="Starkenburg S.R."/>
            <person name="Cattolico R.A."/>
        </authorList>
    </citation>
    <scope>NUCLEOTIDE SEQUENCE</scope>
    <source>
        <strain evidence="2">CCMP291</strain>
    </source>
</reference>
<dbReference type="EMBL" id="JWZX01003109">
    <property type="protein sequence ID" value="KOO24278.1"/>
    <property type="molecule type" value="Genomic_DNA"/>
</dbReference>
<accession>A0A0M0JDH0</accession>